<dbReference type="GO" id="GO:0006313">
    <property type="term" value="P:DNA transposition"/>
    <property type="evidence" value="ECO:0007669"/>
    <property type="project" value="InterPro"/>
</dbReference>
<evidence type="ECO:0000259" key="1">
    <source>
        <dbReference type="Pfam" id="PF01609"/>
    </source>
</evidence>
<dbReference type="Pfam" id="PF13340">
    <property type="entry name" value="DUF4096"/>
    <property type="match status" value="1"/>
</dbReference>
<dbReference type="GO" id="GO:0003677">
    <property type="term" value="F:DNA binding"/>
    <property type="evidence" value="ECO:0007669"/>
    <property type="project" value="InterPro"/>
</dbReference>
<feature type="domain" description="Transposase IS4-like" evidence="1">
    <location>
        <begin position="88"/>
        <end position="182"/>
    </location>
</feature>
<dbReference type="AlphaFoldDB" id="A0A380N046"/>
<accession>A0A380N046</accession>
<gene>
    <name evidence="3" type="ORF">NCTC10717_01910</name>
</gene>
<evidence type="ECO:0000313" key="4">
    <source>
        <dbReference type="Proteomes" id="UP000254575"/>
    </source>
</evidence>
<name>A0A380N046_9GAMM</name>
<dbReference type="Pfam" id="PF01609">
    <property type="entry name" value="DDE_Tnp_1"/>
    <property type="match status" value="1"/>
</dbReference>
<proteinExistence type="predicted"/>
<dbReference type="InterPro" id="IPR002559">
    <property type="entry name" value="Transposase_11"/>
</dbReference>
<dbReference type="GO" id="GO:0004803">
    <property type="term" value="F:transposase activity"/>
    <property type="evidence" value="ECO:0007669"/>
    <property type="project" value="InterPro"/>
</dbReference>
<sequence length="187" mass="21352">MTKSRLMLNDKQWKRLKPISLEIGLYDKSNLRKTVEDVLYRMRVGLPWRDLPKYFGKYNTVYKAFNRWSANNKLILLFNKVINQPDMEWVFIDGSHIKAHQHSSGANPKDQAIAKSHGGNTTKIHLAVDAHGNPITFIITDGTTHDIKMAKDLVDKVNLSNVVMLSADKGYDSQLKIIERLPHALIS</sequence>
<organism evidence="3 4">
    <name type="scientific">Suttonella indologenes</name>
    <dbReference type="NCBI Taxonomy" id="13276"/>
    <lineage>
        <taxon>Bacteria</taxon>
        <taxon>Pseudomonadati</taxon>
        <taxon>Pseudomonadota</taxon>
        <taxon>Gammaproteobacteria</taxon>
        <taxon>Cardiobacteriales</taxon>
        <taxon>Cardiobacteriaceae</taxon>
        <taxon>Suttonella</taxon>
    </lineage>
</organism>
<dbReference type="InterPro" id="IPR025161">
    <property type="entry name" value="IS402-like_dom"/>
</dbReference>
<reference evidence="3 4" key="1">
    <citation type="submission" date="2018-06" db="EMBL/GenBank/DDBJ databases">
        <authorList>
            <consortium name="Pathogen Informatics"/>
            <person name="Doyle S."/>
        </authorList>
    </citation>
    <scope>NUCLEOTIDE SEQUENCE [LARGE SCALE GENOMIC DNA]</scope>
    <source>
        <strain evidence="3 4">NCTC10717</strain>
    </source>
</reference>
<feature type="domain" description="Insertion element IS402-like" evidence="2">
    <location>
        <begin position="8"/>
        <end position="72"/>
    </location>
</feature>
<dbReference type="EMBL" id="UHIA01000004">
    <property type="protein sequence ID" value="SUO98169.1"/>
    <property type="molecule type" value="Genomic_DNA"/>
</dbReference>
<keyword evidence="4" id="KW-1185">Reference proteome</keyword>
<evidence type="ECO:0000259" key="2">
    <source>
        <dbReference type="Pfam" id="PF13340"/>
    </source>
</evidence>
<dbReference type="InterPro" id="IPR052909">
    <property type="entry name" value="Transposase_6_like"/>
</dbReference>
<protein>
    <submittedName>
        <fullName evidence="3">Transposase and inactivated derivatives</fullName>
    </submittedName>
</protein>
<dbReference type="PANTHER" id="PTHR46637">
    <property type="entry name" value="TIS1421-TRANSPOSASE PROTEIN A"/>
    <property type="match status" value="1"/>
</dbReference>
<dbReference type="Proteomes" id="UP000254575">
    <property type="component" value="Unassembled WGS sequence"/>
</dbReference>
<evidence type="ECO:0000313" key="3">
    <source>
        <dbReference type="EMBL" id="SUO98169.1"/>
    </source>
</evidence>
<dbReference type="PANTHER" id="PTHR46637:SF1">
    <property type="entry name" value="BLL5188 PROTEIN"/>
    <property type="match status" value="1"/>
</dbReference>
<dbReference type="NCBIfam" id="NF033580">
    <property type="entry name" value="transpos_IS5_3"/>
    <property type="match status" value="1"/>
</dbReference>